<dbReference type="SUPFAM" id="SSF52540">
    <property type="entry name" value="P-loop containing nucleoside triphosphate hydrolases"/>
    <property type="match status" value="1"/>
</dbReference>
<dbReference type="SMART" id="SM00072">
    <property type="entry name" value="GuKc"/>
    <property type="match status" value="1"/>
</dbReference>
<dbReference type="UniPathway" id="UPA00087">
    <property type="reaction ID" value="UER00175"/>
</dbReference>
<dbReference type="Pfam" id="PF13238">
    <property type="entry name" value="AAA_18"/>
    <property type="match status" value="1"/>
</dbReference>
<evidence type="ECO:0000256" key="3">
    <source>
        <dbReference type="ARBA" id="ARBA00022679"/>
    </source>
</evidence>
<evidence type="ECO:0000256" key="2">
    <source>
        <dbReference type="ARBA" id="ARBA00005069"/>
    </source>
</evidence>
<comment type="caution">
    <text evidence="8">The sequence shown here is derived from an EMBL/GenBank/DDBJ whole genome shotgun (WGS) entry which is preliminary data.</text>
</comment>
<evidence type="ECO:0000256" key="6">
    <source>
        <dbReference type="HAMAP-Rule" id="MF_00836"/>
    </source>
</evidence>
<evidence type="ECO:0000259" key="7">
    <source>
        <dbReference type="SMART" id="SM00072"/>
    </source>
</evidence>
<accession>A0A0J6UWA3</accession>
<dbReference type="InterPro" id="IPR027417">
    <property type="entry name" value="P-loop_NTPase"/>
</dbReference>
<dbReference type="GO" id="GO:0033863">
    <property type="term" value="F:ribose 1,5-bisphosphate phosphokinase activity"/>
    <property type="evidence" value="ECO:0007669"/>
    <property type="project" value="UniProtKB-UniRule"/>
</dbReference>
<dbReference type="Gene3D" id="3.40.50.300">
    <property type="entry name" value="P-loop containing nucleotide triphosphate hydrolases"/>
    <property type="match status" value="1"/>
</dbReference>
<dbReference type="EC" id="2.7.4.23" evidence="6"/>
<keyword evidence="4 6" id="KW-0547">Nucleotide-binding</keyword>
<evidence type="ECO:0000313" key="9">
    <source>
        <dbReference type="Proteomes" id="UP000035955"/>
    </source>
</evidence>
<dbReference type="GO" id="GO:0019634">
    <property type="term" value="P:organic phosphonate metabolic process"/>
    <property type="evidence" value="ECO:0007669"/>
    <property type="project" value="UniProtKB-UniRule"/>
</dbReference>
<protein>
    <recommendedName>
        <fullName evidence="6">Ribose 1,5-bisphosphate phosphokinase PhnN</fullName>
        <ecNumber evidence="6">2.7.4.23</ecNumber>
    </recommendedName>
    <alternativeName>
        <fullName evidence="6">Ribose 1,5-bisphosphokinase</fullName>
    </alternativeName>
</protein>
<comment type="function">
    <text evidence="6">Catalyzes the phosphorylation of ribose 1,5-bisphosphate to 5-phospho-D-ribosyl alpha-1-diphosphate (PRPP).</text>
</comment>
<comment type="catalytic activity">
    <reaction evidence="1 6">
        <text>alpha-D-ribose 1,5-bisphosphate + ATP = 5-phospho-alpha-D-ribose 1-diphosphate + ADP</text>
        <dbReference type="Rhea" id="RHEA:20109"/>
        <dbReference type="ChEBI" id="CHEBI:30616"/>
        <dbReference type="ChEBI" id="CHEBI:58017"/>
        <dbReference type="ChEBI" id="CHEBI:68688"/>
        <dbReference type="ChEBI" id="CHEBI:456216"/>
        <dbReference type="EC" id="2.7.4.23"/>
    </reaction>
</comment>
<dbReference type="GO" id="GO:0006015">
    <property type="term" value="P:5-phosphoribose 1-diphosphate biosynthetic process"/>
    <property type="evidence" value="ECO:0007669"/>
    <property type="project" value="UniProtKB-UniRule"/>
</dbReference>
<dbReference type="EMBL" id="LABY01000225">
    <property type="protein sequence ID" value="KMO30506.1"/>
    <property type="molecule type" value="Genomic_DNA"/>
</dbReference>
<feature type="domain" description="Guanylate kinase/L-type calcium channel beta subunit" evidence="7">
    <location>
        <begin position="3"/>
        <end position="174"/>
    </location>
</feature>
<dbReference type="AlphaFoldDB" id="A0A0J6UWA3"/>
<feature type="binding site" evidence="6">
    <location>
        <begin position="11"/>
        <end position="18"/>
    </location>
    <ligand>
        <name>ATP</name>
        <dbReference type="ChEBI" id="CHEBI:30616"/>
    </ligand>
</feature>
<gene>
    <name evidence="6" type="primary">phnN</name>
    <name evidence="8" type="ORF">VQ02_28010</name>
</gene>
<evidence type="ECO:0000256" key="5">
    <source>
        <dbReference type="ARBA" id="ARBA00022840"/>
    </source>
</evidence>
<dbReference type="OrthoDB" id="341217at2"/>
<evidence type="ECO:0000256" key="1">
    <source>
        <dbReference type="ARBA" id="ARBA00000373"/>
    </source>
</evidence>
<evidence type="ECO:0000313" key="8">
    <source>
        <dbReference type="EMBL" id="KMO30506.1"/>
    </source>
</evidence>
<comment type="pathway">
    <text evidence="2 6">Metabolic intermediate biosynthesis; 5-phospho-alpha-D-ribose 1-diphosphate biosynthesis; 5-phospho-alpha-D-ribose 1-diphosphate from D-ribose 5-phosphate (route II): step 3/3.</text>
</comment>
<evidence type="ECO:0000256" key="4">
    <source>
        <dbReference type="ARBA" id="ARBA00022741"/>
    </source>
</evidence>
<keyword evidence="5 6" id="KW-0067">ATP-binding</keyword>
<comment type="similarity">
    <text evidence="6">Belongs to the ribose 1,5-bisphosphokinase family.</text>
</comment>
<dbReference type="InterPro" id="IPR012699">
    <property type="entry name" value="PhnN"/>
</dbReference>
<dbReference type="HAMAP" id="MF_00836">
    <property type="entry name" value="PhnN"/>
    <property type="match status" value="1"/>
</dbReference>
<dbReference type="GO" id="GO:0005524">
    <property type="term" value="F:ATP binding"/>
    <property type="evidence" value="ECO:0007669"/>
    <property type="project" value="UniProtKB-KW"/>
</dbReference>
<keyword evidence="9" id="KW-1185">Reference proteome</keyword>
<organism evidence="8 9">
    <name type="scientific">Methylobacterium variabile</name>
    <dbReference type="NCBI Taxonomy" id="298794"/>
    <lineage>
        <taxon>Bacteria</taxon>
        <taxon>Pseudomonadati</taxon>
        <taxon>Pseudomonadota</taxon>
        <taxon>Alphaproteobacteria</taxon>
        <taxon>Hyphomicrobiales</taxon>
        <taxon>Methylobacteriaceae</taxon>
        <taxon>Methylobacterium</taxon>
    </lineage>
</organism>
<keyword evidence="8" id="KW-0418">Kinase</keyword>
<reference evidence="8 9" key="1">
    <citation type="submission" date="2015-03" db="EMBL/GenBank/DDBJ databases">
        <title>Genome sequencing of Methylobacterium variabile DSM 16961.</title>
        <authorList>
            <person name="Chaudhry V."/>
            <person name="Patil P.B."/>
        </authorList>
    </citation>
    <scope>NUCLEOTIDE SEQUENCE [LARGE SCALE GENOMIC DNA]</scope>
    <source>
        <strain evidence="8 9">DSM 16961</strain>
    </source>
</reference>
<proteinExistence type="inferred from homology"/>
<dbReference type="NCBIfam" id="TIGR02322">
    <property type="entry name" value="phosphon_PhnN"/>
    <property type="match status" value="1"/>
</dbReference>
<keyword evidence="3 6" id="KW-0808">Transferase</keyword>
<name>A0A0J6UWA3_9HYPH</name>
<dbReference type="RefSeq" id="WP_048447519.1">
    <property type="nucleotide sequence ID" value="NZ_LABY01000225.1"/>
</dbReference>
<dbReference type="PATRIC" id="fig|298794.3.peg.3504"/>
<dbReference type="InterPro" id="IPR008145">
    <property type="entry name" value="GK/Ca_channel_bsu"/>
</dbReference>
<dbReference type="Proteomes" id="UP000035955">
    <property type="component" value="Unassembled WGS sequence"/>
</dbReference>
<sequence length="177" mass="18596">MGAGGFVLVVGPSGAGKDTLLRLAREALAGDPRYVFPRRLVTRAPSAHEDNEPISEEDFSAGEAAGRFALSWRAHGLGYALPASSADLARAGRIVVCNVSRRAVGEARRRLPGVTVVEVTAPPEVLAARLAARGRREDGDLGARLARSASVTADLVVMNDRAPEAGASRLLAHLRAR</sequence>